<dbReference type="Proteomes" id="UP000550787">
    <property type="component" value="Unassembled WGS sequence"/>
</dbReference>
<comment type="caution">
    <text evidence="1">The sequence shown here is derived from an EMBL/GenBank/DDBJ whole genome shotgun (WGS) entry which is preliminary data.</text>
</comment>
<evidence type="ECO:0000313" key="1">
    <source>
        <dbReference type="EMBL" id="MBB2158007.1"/>
    </source>
</evidence>
<name>A0A7W4NHT6_GLUDI</name>
<evidence type="ECO:0000313" key="2">
    <source>
        <dbReference type="Proteomes" id="UP000550787"/>
    </source>
</evidence>
<accession>A0A7W4NHT6</accession>
<reference evidence="1 2" key="1">
    <citation type="submission" date="2020-04" db="EMBL/GenBank/DDBJ databases">
        <title>Description of novel Gluconacetobacter.</title>
        <authorList>
            <person name="Sombolestani A."/>
        </authorList>
    </citation>
    <scope>NUCLEOTIDE SEQUENCE [LARGE SCALE GENOMIC DNA]</scope>
    <source>
        <strain evidence="1 2">LMG 7603</strain>
    </source>
</reference>
<protein>
    <submittedName>
        <fullName evidence="1">Uncharacterized protein</fullName>
    </submittedName>
</protein>
<gene>
    <name evidence="1" type="ORF">HLH33_17180</name>
</gene>
<proteinExistence type="predicted"/>
<dbReference type="RefSeq" id="WP_183116476.1">
    <property type="nucleotide sequence ID" value="NZ_JABEQG010000053.1"/>
</dbReference>
<sequence length="86" mass="9445">MADNQTTGRKSRLKVFGGNLDGRNRVIMAVSSQKAFMAATGVPRSYLAETWNDDELLAAKSAPGTVFVQPIDAIKGTPWQEYQRDV</sequence>
<organism evidence="1 2">
    <name type="scientific">Gluconacetobacter diazotrophicus</name>
    <name type="common">Acetobacter diazotrophicus</name>
    <dbReference type="NCBI Taxonomy" id="33996"/>
    <lineage>
        <taxon>Bacteria</taxon>
        <taxon>Pseudomonadati</taxon>
        <taxon>Pseudomonadota</taxon>
        <taxon>Alphaproteobacteria</taxon>
        <taxon>Acetobacterales</taxon>
        <taxon>Acetobacteraceae</taxon>
        <taxon>Gluconacetobacter</taxon>
    </lineage>
</organism>
<dbReference type="EMBL" id="JABEQG010000053">
    <property type="protein sequence ID" value="MBB2158007.1"/>
    <property type="molecule type" value="Genomic_DNA"/>
</dbReference>
<dbReference type="AlphaFoldDB" id="A0A7W4NHT6"/>